<feature type="transmembrane region" description="Helical" evidence="7">
    <location>
        <begin position="26"/>
        <end position="50"/>
    </location>
</feature>
<keyword evidence="4 7" id="KW-1133">Transmembrane helix</keyword>
<feature type="transmembrane region" description="Helical" evidence="7">
    <location>
        <begin position="370"/>
        <end position="389"/>
    </location>
</feature>
<evidence type="ECO:0000256" key="1">
    <source>
        <dbReference type="ARBA" id="ARBA00004651"/>
    </source>
</evidence>
<keyword evidence="3 7" id="KW-0812">Transmembrane</keyword>
<gene>
    <name evidence="9" type="ORF">QDS18_19700</name>
</gene>
<protein>
    <submittedName>
        <fullName evidence="9">FtsX-like permease family protein</fullName>
    </submittedName>
</protein>
<dbReference type="PANTHER" id="PTHR30572:SF4">
    <property type="entry name" value="ABC TRANSPORTER PERMEASE YTRF"/>
    <property type="match status" value="1"/>
</dbReference>
<feature type="transmembrane region" description="Helical" evidence="7">
    <location>
        <begin position="441"/>
        <end position="461"/>
    </location>
</feature>
<dbReference type="GO" id="GO:0022857">
    <property type="term" value="F:transmembrane transporter activity"/>
    <property type="evidence" value="ECO:0007669"/>
    <property type="project" value="TreeGrafter"/>
</dbReference>
<keyword evidence="2" id="KW-1003">Cell membrane</keyword>
<dbReference type="Proteomes" id="UP001229409">
    <property type="component" value="Unassembled WGS sequence"/>
</dbReference>
<dbReference type="InterPro" id="IPR050250">
    <property type="entry name" value="Macrolide_Exporter_MacB"/>
</dbReference>
<evidence type="ECO:0000256" key="4">
    <source>
        <dbReference type="ARBA" id="ARBA00022989"/>
    </source>
</evidence>
<feature type="transmembrane region" description="Helical" evidence="7">
    <location>
        <begin position="715"/>
        <end position="744"/>
    </location>
</feature>
<feature type="domain" description="ABC3 transporter permease C-terminal" evidence="8">
    <location>
        <begin position="721"/>
        <end position="832"/>
    </location>
</feature>
<evidence type="ECO:0000256" key="5">
    <source>
        <dbReference type="ARBA" id="ARBA00023136"/>
    </source>
</evidence>
<dbReference type="RefSeq" id="WP_071558224.1">
    <property type="nucleotide sequence ID" value="NZ_CP017968.3"/>
</dbReference>
<feature type="transmembrane region" description="Helical" evidence="7">
    <location>
        <begin position="327"/>
        <end position="350"/>
    </location>
</feature>
<comment type="similarity">
    <text evidence="6">Belongs to the ABC-4 integral membrane protein family.</text>
</comment>
<proteinExistence type="inferred from homology"/>
<dbReference type="GO" id="GO:0005886">
    <property type="term" value="C:plasma membrane"/>
    <property type="evidence" value="ECO:0007669"/>
    <property type="project" value="UniProtKB-SubCell"/>
</dbReference>
<dbReference type="EMBL" id="JARVWT010000009">
    <property type="protein sequence ID" value="MDH2333082.1"/>
    <property type="molecule type" value="Genomic_DNA"/>
</dbReference>
<dbReference type="InterPro" id="IPR003838">
    <property type="entry name" value="ABC3_permease_C"/>
</dbReference>
<evidence type="ECO:0000313" key="9">
    <source>
        <dbReference type="EMBL" id="MDH2333082.1"/>
    </source>
</evidence>
<dbReference type="AlphaFoldDB" id="A0AAP4A0I5"/>
<reference evidence="9" key="1">
    <citation type="submission" date="2023-04" db="EMBL/GenBank/DDBJ databases">
        <title>Uncovering the Secrets of Slow-Growing Bacteria in Tropical Savanna Soil through Cultivation and Genomic Analysis.</title>
        <authorList>
            <person name="Goncalves O.S."/>
            <person name="Santana M.F."/>
        </authorList>
    </citation>
    <scope>NUCLEOTIDE SEQUENCE</scope>
    <source>
        <strain evidence="9">ANTI</strain>
    </source>
</reference>
<evidence type="ECO:0000256" key="2">
    <source>
        <dbReference type="ARBA" id="ARBA00022475"/>
    </source>
</evidence>
<evidence type="ECO:0000256" key="3">
    <source>
        <dbReference type="ARBA" id="ARBA00022692"/>
    </source>
</evidence>
<name>A0AAP4A0I5_PAEPO</name>
<sequence>MIKVKNKKVIRNLADKSFKVNKTRNIIAIVAIALTSLLFTTLFTMGIGAVENLQRATMRQVGGDGHAVLKYITDDEFNHVKNHPLIKEIAYNRILSDRVMNDKFLKRHTEFWYYDDVGMKLGFIELKEGRKPAVENEVIADSKTLQLLGVPLEVGAPLRLKLDIRGKEVQRNFILSGWWKSDPVVNVGQIFASKAYVDAHAQELQSNYKKDHFYTGTISAYMMFDNSLDLQGKLSKVITESGYSLDEEAPNYIANNVNWSYISTNFSLDTETIIALTSALLLIMFTGYLIIYNIFQISVMRDIRFYGLIKTIGTSGKQIRRIIRRQALILSALGIPIGLIAGFFIGKSLVPFIINMSVFNGTEISVSPNPWIFVGSALFALITVMISTFKPGRVASSVSPVEAVRYTGGVNKSNGKLKKSTGGAKIHLMARSNLGRNKKRTVLVVMSLSLSLVLLNTVFTLSQSFDMDKFLSKFNDTDFLIAHAEYFQVPSSFSGHENETTESFIKAVQAQPGFEEGGRLYGDLTALTAENTKGIIDDTQNTDARGNFLVEVYGLEDLPLHRLQLIDGELDLKKLASGKYILEGVELNDNDKPYMESIHHKVGENVTLHSYVGTADAPLDREYITHNFTVLGHVGIKSTNSNRLYTGYNFYLPADIYKSLVKQPVVMSYAFNVSSSQEASMQNFLKRYTETIEPMMNYESKITSRDALSGMQTTIIMIGGLLSLIIGLIGILNFINAILTSILTRRNEFAMLQSIGMTKKQLRGMLIYEGLYYVWATSLTSTLLAVLFSILIVKPFCNLLWLLSYHFIIWPLLALLPLLLLLGILIPVAVYSMNDKQSIVERLRESE</sequence>
<dbReference type="Pfam" id="PF02687">
    <property type="entry name" value="FtsX"/>
    <property type="match status" value="2"/>
</dbReference>
<feature type="transmembrane region" description="Helical" evidence="7">
    <location>
        <begin position="805"/>
        <end position="832"/>
    </location>
</feature>
<feature type="transmembrane region" description="Helical" evidence="7">
    <location>
        <begin position="273"/>
        <end position="295"/>
    </location>
</feature>
<accession>A0AAP4A0I5</accession>
<keyword evidence="5 7" id="KW-0472">Membrane</keyword>
<dbReference type="PANTHER" id="PTHR30572">
    <property type="entry name" value="MEMBRANE COMPONENT OF TRANSPORTER-RELATED"/>
    <property type="match status" value="1"/>
</dbReference>
<feature type="domain" description="ABC3 transporter permease C-terminal" evidence="8">
    <location>
        <begin position="279"/>
        <end position="399"/>
    </location>
</feature>
<organism evidence="9 10">
    <name type="scientific">Paenibacillus polymyxa</name>
    <name type="common">Bacillus polymyxa</name>
    <dbReference type="NCBI Taxonomy" id="1406"/>
    <lineage>
        <taxon>Bacteria</taxon>
        <taxon>Bacillati</taxon>
        <taxon>Bacillota</taxon>
        <taxon>Bacilli</taxon>
        <taxon>Bacillales</taxon>
        <taxon>Paenibacillaceae</taxon>
        <taxon>Paenibacillus</taxon>
    </lineage>
</organism>
<comment type="subcellular location">
    <subcellularLocation>
        <location evidence="1">Cell membrane</location>
        <topology evidence="1">Multi-pass membrane protein</topology>
    </subcellularLocation>
</comment>
<evidence type="ECO:0000256" key="6">
    <source>
        <dbReference type="ARBA" id="ARBA00038076"/>
    </source>
</evidence>
<evidence type="ECO:0000256" key="7">
    <source>
        <dbReference type="SAM" id="Phobius"/>
    </source>
</evidence>
<evidence type="ECO:0000313" key="10">
    <source>
        <dbReference type="Proteomes" id="UP001229409"/>
    </source>
</evidence>
<evidence type="ECO:0000259" key="8">
    <source>
        <dbReference type="Pfam" id="PF02687"/>
    </source>
</evidence>
<comment type="caution">
    <text evidence="9">The sequence shown here is derived from an EMBL/GenBank/DDBJ whole genome shotgun (WGS) entry which is preliminary data.</text>
</comment>
<feature type="transmembrane region" description="Helical" evidence="7">
    <location>
        <begin position="765"/>
        <end position="793"/>
    </location>
</feature>